<evidence type="ECO:0000313" key="3">
    <source>
        <dbReference type="Proteomes" id="UP000030403"/>
    </source>
</evidence>
<dbReference type="EMBL" id="AVPF01000004">
    <property type="protein sequence ID" value="KGX91024.1"/>
    <property type="molecule type" value="Genomic_DNA"/>
</dbReference>
<dbReference type="eggNOG" id="ENOG5031K0D">
    <property type="taxonomic scope" value="Bacteria"/>
</dbReference>
<gene>
    <name evidence="2" type="ORF">N783_13355</name>
</gene>
<feature type="domain" description="NERD" evidence="1">
    <location>
        <begin position="40"/>
        <end position="157"/>
    </location>
</feature>
<dbReference type="InterPro" id="IPR011528">
    <property type="entry name" value="NERD"/>
</dbReference>
<accession>A0A0A5GGC8</accession>
<name>A0A0A5GGC8_9BACI</name>
<dbReference type="PROSITE" id="PS50965">
    <property type="entry name" value="NERD"/>
    <property type="match status" value="1"/>
</dbReference>
<dbReference type="Pfam" id="PF08378">
    <property type="entry name" value="NERD"/>
    <property type="match status" value="1"/>
</dbReference>
<evidence type="ECO:0000313" key="2">
    <source>
        <dbReference type="EMBL" id="KGX91024.1"/>
    </source>
</evidence>
<protein>
    <recommendedName>
        <fullName evidence="1">NERD domain-containing protein</fullName>
    </recommendedName>
</protein>
<dbReference type="RefSeq" id="WP_027447796.1">
    <property type="nucleotide sequence ID" value="NZ_AVPF01000004.1"/>
</dbReference>
<dbReference type="STRING" id="1385511.GCA_000425225_00307"/>
<sequence length="326" mass="38062">MINDIQIPLNIIKDEALLDRIETRHPKRDFIEDCLGQNRAGHKGEKRIRYYINLLNEHNLQVLHSIRLPGYNTAFQMDYLLITQKVLIILEVKYLSGTITVGDPLQQCIQTDENGKERRIKDPLTQVKQHRLQLIRWLQKNFPHHIPIEYLIVNTHPSGIIRVVDPKSEYVEKFFAEERFPHKFQELISSYSQTVLSPNMIHQLANLLKKKNTELDSTPLKIYNILQQEVLKGIMCPHCNKLSVKKGKKKWGCTLCGTTSSGLPRQAIKEYFLIFNNPISNKECRDWLCIQSPDVVKRLLSNMDLKVIGKGKNTRYYPRDNSFFRS</sequence>
<keyword evidence="3" id="KW-1185">Reference proteome</keyword>
<evidence type="ECO:0000259" key="1">
    <source>
        <dbReference type="PROSITE" id="PS50965"/>
    </source>
</evidence>
<proteinExistence type="predicted"/>
<comment type="caution">
    <text evidence="2">The sequence shown here is derived from an EMBL/GenBank/DDBJ whole genome shotgun (WGS) entry which is preliminary data.</text>
</comment>
<reference evidence="2 3" key="1">
    <citation type="submission" date="2013-08" db="EMBL/GenBank/DDBJ databases">
        <authorList>
            <person name="Huang J."/>
            <person name="Wang G."/>
        </authorList>
    </citation>
    <scope>NUCLEOTIDE SEQUENCE [LARGE SCALE GENOMIC DNA]</scope>
    <source>
        <strain evidence="2 3">BH030004</strain>
    </source>
</reference>
<dbReference type="AlphaFoldDB" id="A0A0A5GGC8"/>
<dbReference type="Proteomes" id="UP000030403">
    <property type="component" value="Unassembled WGS sequence"/>
</dbReference>
<dbReference type="OrthoDB" id="569879at2"/>
<organism evidence="2 3">
    <name type="scientific">Pontibacillus marinus BH030004 = DSM 16465</name>
    <dbReference type="NCBI Taxonomy" id="1385511"/>
    <lineage>
        <taxon>Bacteria</taxon>
        <taxon>Bacillati</taxon>
        <taxon>Bacillota</taxon>
        <taxon>Bacilli</taxon>
        <taxon>Bacillales</taxon>
        <taxon>Bacillaceae</taxon>
        <taxon>Pontibacillus</taxon>
    </lineage>
</organism>